<gene>
    <name evidence="2" type="ORF">LMANV2_40005</name>
</gene>
<dbReference type="InterPro" id="IPR057561">
    <property type="entry name" value="NADase_transloc"/>
</dbReference>
<evidence type="ECO:0000259" key="1">
    <source>
        <dbReference type="Pfam" id="PF25302"/>
    </source>
</evidence>
<name>A0AAQ1P0J4_LEPIR</name>
<sequence>MRLVLDSETTEEEIERIQKQWGAEMEFKKGNLIFVMIGLLSSNPVFSQVETLEDCFSKKSNTSLKNLNKLKHLDSVNGRFYSEGVWGPASGMNWQTSFKHSKSLPKSKPSNMSQNEWAENTCRFNAYKIQDDQEETPWCEGVPGVGIGEVVMGYADLENKNYFYILPGVNGLRKNLESYSRPSEIIVHYLLPMLVGISPSGGKIFTSLIYWGKQSVKLSAEPGYQKIEMPQHKEMLKHVKGVVYPSILVAIEIKSVIEGKENKEHTCIDDIGNFKDEAFYKKPTLRD</sequence>
<dbReference type="Proteomes" id="UP000234460">
    <property type="component" value="Chromosome LMANV2"/>
</dbReference>
<evidence type="ECO:0000313" key="3">
    <source>
        <dbReference type="Proteomes" id="UP000234460"/>
    </source>
</evidence>
<dbReference type="Pfam" id="PF25302">
    <property type="entry name" value="NADase_transloc"/>
    <property type="match status" value="1"/>
</dbReference>
<protein>
    <recommendedName>
        <fullName evidence="1">NAD glycohydrolase translocation F5/8 type C domain-containing protein</fullName>
    </recommendedName>
</protein>
<accession>A0AAQ1P0J4</accession>
<reference evidence="2 3" key="1">
    <citation type="submission" date="2017-11" db="EMBL/GenBank/DDBJ databases">
        <authorList>
            <person name="Lechat P."/>
        </authorList>
    </citation>
    <scope>NUCLEOTIDE SEQUENCE [LARGE SCALE GENOMIC DNA]</scope>
    <source>
        <strain evidence="2">L495</strain>
    </source>
</reference>
<feature type="domain" description="NAD glycohydrolase translocation F5/8 type C" evidence="1">
    <location>
        <begin position="113"/>
        <end position="156"/>
    </location>
</feature>
<dbReference type="EMBL" id="OEJX01000034">
    <property type="protein sequence ID" value="SOR62113.1"/>
    <property type="molecule type" value="Genomic_DNA"/>
</dbReference>
<proteinExistence type="predicted"/>
<dbReference type="NCBIfam" id="NF047619">
    <property type="entry name" value="NADase_discoid"/>
    <property type="match status" value="1"/>
</dbReference>
<comment type="caution">
    <text evidence="2">The sequence shown here is derived from an EMBL/GenBank/DDBJ whole genome shotgun (WGS) entry which is preliminary data.</text>
</comment>
<dbReference type="AlphaFoldDB" id="A0AAQ1P0J4"/>
<evidence type="ECO:0000313" key="2">
    <source>
        <dbReference type="EMBL" id="SOR62113.1"/>
    </source>
</evidence>
<organism evidence="2 3">
    <name type="scientific">Leptospira interrogans serovar Manilae</name>
    <dbReference type="NCBI Taxonomy" id="214675"/>
    <lineage>
        <taxon>Bacteria</taxon>
        <taxon>Pseudomonadati</taxon>
        <taxon>Spirochaetota</taxon>
        <taxon>Spirochaetia</taxon>
        <taxon>Leptospirales</taxon>
        <taxon>Leptospiraceae</taxon>
        <taxon>Leptospira</taxon>
    </lineage>
</organism>